<keyword evidence="3" id="KW-0472">Membrane</keyword>
<evidence type="ECO:0000256" key="2">
    <source>
        <dbReference type="ARBA" id="ARBA00023315"/>
    </source>
</evidence>
<dbReference type="PANTHER" id="PTHR10434:SF48">
    <property type="entry name" value="PUTATIVE-RELATED"/>
    <property type="match status" value="1"/>
</dbReference>
<keyword evidence="2" id="KW-0012">Acyltransferase</keyword>
<reference evidence="5 6" key="1">
    <citation type="journal article" date="2018" name="Mol. Biol. Evol.">
        <title>Analysis of the draft genome of the red seaweed Gracilariopsis chorda provides insights into genome size evolution in Rhodophyta.</title>
        <authorList>
            <person name="Lee J."/>
            <person name="Yang E.C."/>
            <person name="Graf L."/>
            <person name="Yang J.H."/>
            <person name="Qiu H."/>
            <person name="Zel Zion U."/>
            <person name="Chan C.X."/>
            <person name="Stephens T.G."/>
            <person name="Weber A.P.M."/>
            <person name="Boo G.H."/>
            <person name="Boo S.M."/>
            <person name="Kim K.M."/>
            <person name="Shin Y."/>
            <person name="Jung M."/>
            <person name="Lee S.J."/>
            <person name="Yim H.S."/>
            <person name="Lee J.H."/>
            <person name="Bhattacharya D."/>
            <person name="Yoon H.S."/>
        </authorList>
    </citation>
    <scope>NUCLEOTIDE SEQUENCE [LARGE SCALE GENOMIC DNA]</scope>
    <source>
        <strain evidence="5 6">SKKU-2015</strain>
        <tissue evidence="5">Whole body</tissue>
    </source>
</reference>
<feature type="domain" description="Phospholipid/glycerol acyltransferase" evidence="4">
    <location>
        <begin position="89"/>
        <end position="210"/>
    </location>
</feature>
<proteinExistence type="predicted"/>
<dbReference type="PANTHER" id="PTHR10434">
    <property type="entry name" value="1-ACYL-SN-GLYCEROL-3-PHOSPHATE ACYLTRANSFERASE"/>
    <property type="match status" value="1"/>
</dbReference>
<dbReference type="Proteomes" id="UP000247409">
    <property type="component" value="Unassembled WGS sequence"/>
</dbReference>
<dbReference type="AlphaFoldDB" id="A0A2V3IX55"/>
<feature type="transmembrane region" description="Helical" evidence="3">
    <location>
        <begin position="12"/>
        <end position="36"/>
    </location>
</feature>
<evidence type="ECO:0000313" key="5">
    <source>
        <dbReference type="EMBL" id="PXF46722.1"/>
    </source>
</evidence>
<keyword evidence="1" id="KW-0808">Transferase</keyword>
<dbReference type="Pfam" id="PF01553">
    <property type="entry name" value="Acyltransferase"/>
    <property type="match status" value="1"/>
</dbReference>
<evidence type="ECO:0000256" key="1">
    <source>
        <dbReference type="ARBA" id="ARBA00022679"/>
    </source>
</evidence>
<dbReference type="GO" id="GO:0005783">
    <property type="term" value="C:endoplasmic reticulum"/>
    <property type="evidence" value="ECO:0007669"/>
    <property type="project" value="TreeGrafter"/>
</dbReference>
<dbReference type="SMART" id="SM00563">
    <property type="entry name" value="PlsC"/>
    <property type="match status" value="1"/>
</dbReference>
<comment type="caution">
    <text evidence="5">The sequence shown here is derived from an EMBL/GenBank/DDBJ whole genome shotgun (WGS) entry which is preliminary data.</text>
</comment>
<dbReference type="OrthoDB" id="258849at2759"/>
<keyword evidence="3" id="KW-1133">Transmembrane helix</keyword>
<dbReference type="CDD" id="cd07989">
    <property type="entry name" value="LPLAT_AGPAT-like"/>
    <property type="match status" value="1"/>
</dbReference>
<protein>
    <recommendedName>
        <fullName evidence="4">Phospholipid/glycerol acyltransferase domain-containing protein</fullName>
    </recommendedName>
</protein>
<evidence type="ECO:0000256" key="3">
    <source>
        <dbReference type="SAM" id="Phobius"/>
    </source>
</evidence>
<dbReference type="GO" id="GO:0003841">
    <property type="term" value="F:1-acylglycerol-3-phosphate O-acyltransferase activity"/>
    <property type="evidence" value="ECO:0007669"/>
    <property type="project" value="TreeGrafter"/>
</dbReference>
<accession>A0A2V3IX55</accession>
<sequence>MTLVNKLSQLAFALAFLNCLLVTWMLTMMVHVVPFLGSRRQRESYSIAISSLMFRYLMVKPCPWIRVRGVNELYESLAEAGKERAAPYIIANHNSKLDSLLITALLPTWLGPRLRSLIKKALFDEPLFGGICERVGHFAVYYKGAKEGEFGVNKEAQASVARAMDEFVANDGGLLIFPEGQLNRNSRKVQTLRRGAFSLPIKHGKAIWAFLNVGCERCWPTNSAIGGIPANIYVKLIKVTDDASAFDTIALAEHAQQVMQRELDKMYAVCDGELKQA</sequence>
<organism evidence="5 6">
    <name type="scientific">Gracilariopsis chorda</name>
    <dbReference type="NCBI Taxonomy" id="448386"/>
    <lineage>
        <taxon>Eukaryota</taxon>
        <taxon>Rhodophyta</taxon>
        <taxon>Florideophyceae</taxon>
        <taxon>Rhodymeniophycidae</taxon>
        <taxon>Gracilariales</taxon>
        <taxon>Gracilariaceae</taxon>
        <taxon>Gracilariopsis</taxon>
    </lineage>
</organism>
<gene>
    <name evidence="5" type="ORF">BWQ96_03548</name>
</gene>
<keyword evidence="6" id="KW-1185">Reference proteome</keyword>
<evidence type="ECO:0000259" key="4">
    <source>
        <dbReference type="SMART" id="SM00563"/>
    </source>
</evidence>
<keyword evidence="3" id="KW-0812">Transmembrane</keyword>
<evidence type="ECO:0000313" key="6">
    <source>
        <dbReference type="Proteomes" id="UP000247409"/>
    </source>
</evidence>
<name>A0A2V3IX55_9FLOR</name>
<dbReference type="GO" id="GO:0006654">
    <property type="term" value="P:phosphatidic acid biosynthetic process"/>
    <property type="evidence" value="ECO:0007669"/>
    <property type="project" value="TreeGrafter"/>
</dbReference>
<dbReference type="SUPFAM" id="SSF69593">
    <property type="entry name" value="Glycerol-3-phosphate (1)-acyltransferase"/>
    <property type="match status" value="1"/>
</dbReference>
<dbReference type="InterPro" id="IPR002123">
    <property type="entry name" value="Plipid/glycerol_acylTrfase"/>
</dbReference>
<dbReference type="EMBL" id="NBIV01000034">
    <property type="protein sequence ID" value="PXF46722.1"/>
    <property type="molecule type" value="Genomic_DNA"/>
</dbReference>